<dbReference type="EMBL" id="JBHSIT010000004">
    <property type="protein sequence ID" value="MFC4909058.1"/>
    <property type="molecule type" value="Genomic_DNA"/>
</dbReference>
<reference evidence="4" key="1">
    <citation type="journal article" date="2019" name="Int. J. Syst. Evol. Microbiol.">
        <title>The Global Catalogue of Microorganisms (GCM) 10K type strain sequencing project: providing services to taxonomists for standard genome sequencing and annotation.</title>
        <authorList>
            <consortium name="The Broad Institute Genomics Platform"/>
            <consortium name="The Broad Institute Genome Sequencing Center for Infectious Disease"/>
            <person name="Wu L."/>
            <person name="Ma J."/>
        </authorList>
    </citation>
    <scope>NUCLEOTIDE SEQUENCE [LARGE SCALE GENOMIC DNA]</scope>
    <source>
        <strain evidence="4">KLKA75</strain>
    </source>
</reference>
<feature type="signal peptide" evidence="1">
    <location>
        <begin position="1"/>
        <end position="27"/>
    </location>
</feature>
<sequence>MTDRSSFYRAGLAALAAVIAFPAVASAQTRDASAGRTHRPGARSATLPRIPLAQFQNRLLPHSIADDHGVALGGIGSDLYHEPGAPSDEFWAITDRGPNGTATVDGEDRTTFPVPTFDPTIVKVRAHQGTLKIVKALPIRARDGRPVTGLPNVPGREDAPYSIDGKTELSFNPDGIDSEGLVRTRDGGFWVAEEYGPSLLHLDRHGRVIKRYVPQGWPGQGSHSPIKANLPAILNKRTYNRGFEGLSISPDGRYLYAAVQSPLSNPDKKAYKSSRNGRILRFDLRKDEVTGEFAYRFEDVCAFDAESCGKQSEMKISALTALPDGRILVDERTDRVARLYSVDVRKATDILGSRWDDAATTPSFEASAEIPAGVTALPKSLAVDLASVPGLPGKIEGVALAGRRTLAVVNDNDFGLGTFGPDGRLVDSGVRTTLTFIRF</sequence>
<feature type="domain" description="Phytase-like" evidence="2">
    <location>
        <begin position="72"/>
        <end position="414"/>
    </location>
</feature>
<dbReference type="PANTHER" id="PTHR37957:SF1">
    <property type="entry name" value="PHYTASE-LIKE DOMAIN-CONTAINING PROTEIN"/>
    <property type="match status" value="1"/>
</dbReference>
<gene>
    <name evidence="3" type="ORF">ACFPCY_17170</name>
</gene>
<dbReference type="PANTHER" id="PTHR37957">
    <property type="entry name" value="BLR7070 PROTEIN"/>
    <property type="match status" value="1"/>
</dbReference>
<feature type="chain" id="PRO_5046045811" evidence="1">
    <location>
        <begin position="28"/>
        <end position="439"/>
    </location>
</feature>
<name>A0ABV9TZT4_9ACTN</name>
<dbReference type="Proteomes" id="UP001595872">
    <property type="component" value="Unassembled WGS sequence"/>
</dbReference>
<dbReference type="Pfam" id="PF13449">
    <property type="entry name" value="Phytase-like"/>
    <property type="match status" value="1"/>
</dbReference>
<dbReference type="SUPFAM" id="SSF75011">
    <property type="entry name" value="3-carboxy-cis,cis-mucoante lactonizing enzyme"/>
    <property type="match status" value="1"/>
</dbReference>
<accession>A0ABV9TZT4</accession>
<evidence type="ECO:0000259" key="2">
    <source>
        <dbReference type="Pfam" id="PF13449"/>
    </source>
</evidence>
<keyword evidence="4" id="KW-1185">Reference proteome</keyword>
<protein>
    <submittedName>
        <fullName evidence="3">Esterase-like activity of phytase family protein</fullName>
    </submittedName>
</protein>
<proteinExistence type="predicted"/>
<keyword evidence="1" id="KW-0732">Signal</keyword>
<evidence type="ECO:0000256" key="1">
    <source>
        <dbReference type="SAM" id="SignalP"/>
    </source>
</evidence>
<dbReference type="InterPro" id="IPR027372">
    <property type="entry name" value="Phytase-like_dom"/>
</dbReference>
<comment type="caution">
    <text evidence="3">The sequence shown here is derived from an EMBL/GenBank/DDBJ whole genome shotgun (WGS) entry which is preliminary data.</text>
</comment>
<organism evidence="3 4">
    <name type="scientific">Actinomadura gamaensis</name>
    <dbReference type="NCBI Taxonomy" id="1763541"/>
    <lineage>
        <taxon>Bacteria</taxon>
        <taxon>Bacillati</taxon>
        <taxon>Actinomycetota</taxon>
        <taxon>Actinomycetes</taxon>
        <taxon>Streptosporangiales</taxon>
        <taxon>Thermomonosporaceae</taxon>
        <taxon>Actinomadura</taxon>
    </lineage>
</organism>
<evidence type="ECO:0000313" key="3">
    <source>
        <dbReference type="EMBL" id="MFC4909058.1"/>
    </source>
</evidence>
<dbReference type="RefSeq" id="WP_378256233.1">
    <property type="nucleotide sequence ID" value="NZ_JBHSIT010000004.1"/>
</dbReference>
<evidence type="ECO:0000313" key="4">
    <source>
        <dbReference type="Proteomes" id="UP001595872"/>
    </source>
</evidence>